<dbReference type="Proteomes" id="UP000324209">
    <property type="component" value="Chromosome"/>
</dbReference>
<evidence type="ECO:0000313" key="3">
    <source>
        <dbReference type="Proteomes" id="UP000324209"/>
    </source>
</evidence>
<dbReference type="OrthoDB" id="350339at2"/>
<dbReference type="KEGG" id="ock:EXM22_13155"/>
<evidence type="ECO:0008006" key="4">
    <source>
        <dbReference type="Google" id="ProtNLM"/>
    </source>
</evidence>
<dbReference type="EMBL" id="CP036150">
    <property type="protein sequence ID" value="QEN08892.1"/>
    <property type="molecule type" value="Genomic_DNA"/>
</dbReference>
<protein>
    <recommendedName>
        <fullName evidence="4">Protein BatD</fullName>
    </recommendedName>
</protein>
<gene>
    <name evidence="2" type="ORF">EXM22_13155</name>
</gene>
<keyword evidence="1" id="KW-1133">Transmembrane helix</keyword>
<feature type="transmembrane region" description="Helical" evidence="1">
    <location>
        <begin position="139"/>
        <end position="162"/>
    </location>
</feature>
<sequence>MRRIILPLLLFLVAGALSAQSYQIHNLRFIPPEYYVGDTVEMSFLLKTDQAVNLKVPEIFPTPGWIRFLSMDIEPRGVDYQISIRLIPYYPGTRALPPLESGDLILNDLKIFTSSILDSGASRELSEIRSPLLIPGTRAVGALIVSLLLSLPIILIFLFKVIRSRTGKIIRTYKLNLPYRQFQRLIRRIRRTMVNMPEKDFYLSFTGGLKKYLSTRFHQDLTSSTTSEIEALLIRSHIHETLALSLVNLFNRVDRVKFAGDKLLYSDREQLLGEVEDVSLALEEWRKKHADL</sequence>
<name>A0A5C1QS29_9SPIO</name>
<keyword evidence="1" id="KW-0812">Transmembrane</keyword>
<evidence type="ECO:0000313" key="2">
    <source>
        <dbReference type="EMBL" id="QEN08892.1"/>
    </source>
</evidence>
<dbReference type="RefSeq" id="WP_149486971.1">
    <property type="nucleotide sequence ID" value="NZ_CP036150.1"/>
</dbReference>
<reference evidence="2 3" key="1">
    <citation type="submission" date="2019-02" db="EMBL/GenBank/DDBJ databases">
        <title>Complete Genome Sequence and Methylome Analysis of free living Spirochaetas.</title>
        <authorList>
            <person name="Fomenkov A."/>
            <person name="Dubinina G."/>
            <person name="Leshcheva N."/>
            <person name="Mikheeva N."/>
            <person name="Grabovich M."/>
            <person name="Vincze T."/>
            <person name="Roberts R.J."/>
        </authorList>
    </citation>
    <scope>NUCLEOTIDE SEQUENCE [LARGE SCALE GENOMIC DNA]</scope>
    <source>
        <strain evidence="2 3">K2</strain>
    </source>
</reference>
<keyword evidence="3" id="KW-1185">Reference proteome</keyword>
<dbReference type="AlphaFoldDB" id="A0A5C1QS29"/>
<evidence type="ECO:0000256" key="1">
    <source>
        <dbReference type="SAM" id="Phobius"/>
    </source>
</evidence>
<keyword evidence="1" id="KW-0472">Membrane</keyword>
<proteinExistence type="predicted"/>
<organism evidence="2 3">
    <name type="scientific">Oceanispirochaeta crateris</name>
    <dbReference type="NCBI Taxonomy" id="2518645"/>
    <lineage>
        <taxon>Bacteria</taxon>
        <taxon>Pseudomonadati</taxon>
        <taxon>Spirochaetota</taxon>
        <taxon>Spirochaetia</taxon>
        <taxon>Spirochaetales</taxon>
        <taxon>Spirochaetaceae</taxon>
        <taxon>Oceanispirochaeta</taxon>
    </lineage>
</organism>
<accession>A0A5C1QS29</accession>